<dbReference type="SUPFAM" id="SSF51430">
    <property type="entry name" value="NAD(P)-linked oxidoreductase"/>
    <property type="match status" value="1"/>
</dbReference>
<dbReference type="AlphaFoldDB" id="A0A9P4Y619"/>
<accession>A0A9P4Y619</accession>
<keyword evidence="4" id="KW-1185">Reference proteome</keyword>
<dbReference type="InterPro" id="IPR023210">
    <property type="entry name" value="NADP_OxRdtase_dom"/>
</dbReference>
<dbReference type="EMBL" id="MU032346">
    <property type="protein sequence ID" value="KAF3767213.1"/>
    <property type="molecule type" value="Genomic_DNA"/>
</dbReference>
<proteinExistence type="predicted"/>
<dbReference type="InterPro" id="IPR020471">
    <property type="entry name" value="AKR"/>
</dbReference>
<dbReference type="PROSITE" id="PS00798">
    <property type="entry name" value="ALDOKETO_REDUCTASE_1"/>
    <property type="match status" value="1"/>
</dbReference>
<dbReference type="OrthoDB" id="416253at2759"/>
<dbReference type="FunFam" id="3.20.20.100:FF:000002">
    <property type="entry name" value="2,5-diketo-D-gluconic acid reductase A"/>
    <property type="match status" value="1"/>
</dbReference>
<comment type="caution">
    <text evidence="3">The sequence shown here is derived from an EMBL/GenBank/DDBJ whole genome shotgun (WGS) entry which is preliminary data.</text>
</comment>
<dbReference type="InterPro" id="IPR018170">
    <property type="entry name" value="Aldo/ket_reductase_CS"/>
</dbReference>
<dbReference type="GeneID" id="63836646"/>
<dbReference type="GO" id="GO:0016616">
    <property type="term" value="F:oxidoreductase activity, acting on the CH-OH group of donors, NAD or NADP as acceptor"/>
    <property type="evidence" value="ECO:0007669"/>
    <property type="project" value="UniProtKB-ARBA"/>
</dbReference>
<feature type="domain" description="NADP-dependent oxidoreductase" evidence="2">
    <location>
        <begin position="39"/>
        <end position="286"/>
    </location>
</feature>
<dbReference type="PRINTS" id="PR00069">
    <property type="entry name" value="ALDKETRDTASE"/>
</dbReference>
<protein>
    <submittedName>
        <fullName evidence="3">Aldo/keto reductase</fullName>
    </submittedName>
</protein>
<evidence type="ECO:0000313" key="3">
    <source>
        <dbReference type="EMBL" id="KAF3767213.1"/>
    </source>
</evidence>
<keyword evidence="1" id="KW-0560">Oxidoreductase</keyword>
<dbReference type="PANTHER" id="PTHR11732">
    <property type="entry name" value="ALDO/KETO REDUCTASE"/>
    <property type="match status" value="1"/>
</dbReference>
<gene>
    <name evidence="3" type="ORF">M406DRAFT_321508</name>
</gene>
<dbReference type="InterPro" id="IPR036812">
    <property type="entry name" value="NAD(P)_OxRdtase_dom_sf"/>
</dbReference>
<sequence length="330" mass="36100">MNDGVSIPLLAFGTGTALLRTKLMSSGRDPKTARLDTDERVDREVVELIKTAVRVGYRHLDTAEMYQTEPELGAAIREVIAEGVVRREDLFVTTKISSEYARAGDKIDVSLRKLGLDYVDLYLIHTPLLRGPDGDLPAAWAALQAVKASGKARSIGVSGYQPEHLLTTLAAPTTTTPPSINQVELHPYLPGRELLALSRERGIAVAAYGALHPLTRNPNPGGPLDAVLERIAARHGVSVALVCLRWCVELGLVVVTTSRRVERMREYFGVFDFRLDEDEVRQISEAGRASLPGGKELVPRQVAYQRALDAQAQAEAEAEAEDRKAKGIYE</sequence>
<name>A0A9P4Y619_CRYP1</name>
<dbReference type="Gene3D" id="3.20.20.100">
    <property type="entry name" value="NADP-dependent oxidoreductase domain"/>
    <property type="match status" value="1"/>
</dbReference>
<evidence type="ECO:0000313" key="4">
    <source>
        <dbReference type="Proteomes" id="UP000803844"/>
    </source>
</evidence>
<evidence type="ECO:0000259" key="2">
    <source>
        <dbReference type="Pfam" id="PF00248"/>
    </source>
</evidence>
<dbReference type="Pfam" id="PF00248">
    <property type="entry name" value="Aldo_ket_red"/>
    <property type="match status" value="1"/>
</dbReference>
<organism evidence="3 4">
    <name type="scientific">Cryphonectria parasitica (strain ATCC 38755 / EP155)</name>
    <dbReference type="NCBI Taxonomy" id="660469"/>
    <lineage>
        <taxon>Eukaryota</taxon>
        <taxon>Fungi</taxon>
        <taxon>Dikarya</taxon>
        <taxon>Ascomycota</taxon>
        <taxon>Pezizomycotina</taxon>
        <taxon>Sordariomycetes</taxon>
        <taxon>Sordariomycetidae</taxon>
        <taxon>Diaporthales</taxon>
        <taxon>Cryphonectriaceae</taxon>
        <taxon>Cryphonectria-Endothia species complex</taxon>
        <taxon>Cryphonectria</taxon>
    </lineage>
</organism>
<dbReference type="RefSeq" id="XP_040778174.1">
    <property type="nucleotide sequence ID" value="XM_040919517.1"/>
</dbReference>
<dbReference type="Proteomes" id="UP000803844">
    <property type="component" value="Unassembled WGS sequence"/>
</dbReference>
<evidence type="ECO:0000256" key="1">
    <source>
        <dbReference type="ARBA" id="ARBA00023002"/>
    </source>
</evidence>
<reference evidence="3" key="1">
    <citation type="journal article" date="2020" name="Phytopathology">
        <title>Genome sequence of the chestnut blight fungus Cryphonectria parasitica EP155: A fundamental resource for an archetypical invasive plant pathogen.</title>
        <authorList>
            <person name="Crouch J.A."/>
            <person name="Dawe A."/>
            <person name="Aerts A."/>
            <person name="Barry K."/>
            <person name="Churchill A.C.L."/>
            <person name="Grimwood J."/>
            <person name="Hillman B."/>
            <person name="Milgroom M.G."/>
            <person name="Pangilinan J."/>
            <person name="Smith M."/>
            <person name="Salamov A."/>
            <person name="Schmutz J."/>
            <person name="Yadav J."/>
            <person name="Grigoriev I.V."/>
            <person name="Nuss D."/>
        </authorList>
    </citation>
    <scope>NUCLEOTIDE SEQUENCE</scope>
    <source>
        <strain evidence="3">EP155</strain>
    </source>
</reference>